<feature type="domain" description="CBS" evidence="3">
    <location>
        <begin position="24"/>
        <end position="80"/>
    </location>
</feature>
<dbReference type="AlphaFoldDB" id="A0A1Y6BAK0"/>
<dbReference type="InterPro" id="IPR000644">
    <property type="entry name" value="CBS_dom"/>
</dbReference>
<dbReference type="EMBL" id="FWZT01000003">
    <property type="protein sequence ID" value="SMF01707.1"/>
    <property type="molecule type" value="Genomic_DNA"/>
</dbReference>
<reference evidence="5" key="1">
    <citation type="submission" date="2017-04" db="EMBL/GenBank/DDBJ databases">
        <authorList>
            <person name="Varghese N."/>
            <person name="Submissions S."/>
        </authorList>
    </citation>
    <scope>NUCLEOTIDE SEQUENCE [LARGE SCALE GENOMIC DNA]</scope>
    <source>
        <strain evidence="5">RKEM611</strain>
    </source>
</reference>
<gene>
    <name evidence="4" type="ORF">SAMN06296036_103203</name>
</gene>
<sequence>MNYHPRRILKKDSNQLMVTVKEVMSRRFVSVDPDECIDDAIQKIVRSHQTGAPVLNQRRNPVGFLSQKDCLKLVTNLRYFNGFPGTVEDYMTSNVKVLQANCSLFDAVQAFIDNWYHAYPVVNESSAVIGLLTRRRVLDYVNSINQTSWFDMNSAVDGSY</sequence>
<evidence type="ECO:0000256" key="2">
    <source>
        <dbReference type="PROSITE-ProRule" id="PRU00703"/>
    </source>
</evidence>
<dbReference type="InterPro" id="IPR046342">
    <property type="entry name" value="CBS_dom_sf"/>
</dbReference>
<dbReference type="STRING" id="1513793.SAMN06296036_103203"/>
<accession>A0A1Y6BAK0</accession>
<dbReference type="Pfam" id="PF00571">
    <property type="entry name" value="CBS"/>
    <property type="match status" value="2"/>
</dbReference>
<evidence type="ECO:0000313" key="5">
    <source>
        <dbReference type="Proteomes" id="UP000192907"/>
    </source>
</evidence>
<feature type="domain" description="CBS" evidence="3">
    <location>
        <begin position="91"/>
        <end position="147"/>
    </location>
</feature>
<dbReference type="Proteomes" id="UP000192907">
    <property type="component" value="Unassembled WGS sequence"/>
</dbReference>
<dbReference type="Gene3D" id="3.10.580.10">
    <property type="entry name" value="CBS-domain"/>
    <property type="match status" value="1"/>
</dbReference>
<dbReference type="PANTHER" id="PTHR43080:SF2">
    <property type="entry name" value="CBS DOMAIN-CONTAINING PROTEIN"/>
    <property type="match status" value="1"/>
</dbReference>
<proteinExistence type="predicted"/>
<evidence type="ECO:0000256" key="1">
    <source>
        <dbReference type="ARBA" id="ARBA00023122"/>
    </source>
</evidence>
<evidence type="ECO:0000259" key="3">
    <source>
        <dbReference type="PROSITE" id="PS51371"/>
    </source>
</evidence>
<dbReference type="RefSeq" id="WP_132316011.1">
    <property type="nucleotide sequence ID" value="NZ_FWZT01000003.1"/>
</dbReference>
<dbReference type="SUPFAM" id="SSF54631">
    <property type="entry name" value="CBS-domain pair"/>
    <property type="match status" value="1"/>
</dbReference>
<dbReference type="PANTHER" id="PTHR43080">
    <property type="entry name" value="CBS DOMAIN-CONTAINING PROTEIN CBSX3, MITOCHONDRIAL"/>
    <property type="match status" value="1"/>
</dbReference>
<dbReference type="SMART" id="SM00116">
    <property type="entry name" value="CBS"/>
    <property type="match status" value="2"/>
</dbReference>
<protein>
    <submittedName>
        <fullName evidence="4">CBS domain-containing protein</fullName>
    </submittedName>
</protein>
<keyword evidence="1 2" id="KW-0129">CBS domain</keyword>
<organism evidence="4 5">
    <name type="scientific">Pseudobacteriovorax antillogorgiicola</name>
    <dbReference type="NCBI Taxonomy" id="1513793"/>
    <lineage>
        <taxon>Bacteria</taxon>
        <taxon>Pseudomonadati</taxon>
        <taxon>Bdellovibrionota</taxon>
        <taxon>Oligoflexia</taxon>
        <taxon>Oligoflexales</taxon>
        <taxon>Pseudobacteriovoracaceae</taxon>
        <taxon>Pseudobacteriovorax</taxon>
    </lineage>
</organism>
<evidence type="ECO:0000313" key="4">
    <source>
        <dbReference type="EMBL" id="SMF01707.1"/>
    </source>
</evidence>
<keyword evidence="5" id="KW-1185">Reference proteome</keyword>
<dbReference type="InterPro" id="IPR051257">
    <property type="entry name" value="Diverse_CBS-Domain"/>
</dbReference>
<dbReference type="OrthoDB" id="9790355at2"/>
<name>A0A1Y6BAK0_9BACT</name>
<dbReference type="PROSITE" id="PS51371">
    <property type="entry name" value="CBS"/>
    <property type="match status" value="2"/>
</dbReference>